<name>A0A383DUZ6_9ZZZZ</name>
<evidence type="ECO:0000313" key="1">
    <source>
        <dbReference type="EMBL" id="SVE48347.1"/>
    </source>
</evidence>
<feature type="non-terminal residue" evidence="1">
    <location>
        <position position="178"/>
    </location>
</feature>
<protein>
    <recommendedName>
        <fullName evidence="2">Outer membrane protein beta-barrel domain-containing protein</fullName>
    </recommendedName>
</protein>
<dbReference type="AlphaFoldDB" id="A0A383DUZ6"/>
<dbReference type="EMBL" id="UINC01220436">
    <property type="protein sequence ID" value="SVE48347.1"/>
    <property type="molecule type" value="Genomic_DNA"/>
</dbReference>
<sequence length="178" mass="19102">MGRRNYIMNRNMRHSQIVFLCSILLVLVGCHNNAHLRTQKILKPGEKAYSGSGVLAMGGAEEDWDGINNTGVMGLRGEVSMLKGSKDSEAGPYFGVGVGDDGPGLILGYDYRKYTGQSGGQAKKLGAQFEVNIGEAGQTFHLRPSLTSTTKRGRPFYGGGHGLLAVGNLMEGFEWGAF</sequence>
<accession>A0A383DUZ6</accession>
<dbReference type="PROSITE" id="PS51257">
    <property type="entry name" value="PROKAR_LIPOPROTEIN"/>
    <property type="match status" value="1"/>
</dbReference>
<evidence type="ECO:0008006" key="2">
    <source>
        <dbReference type="Google" id="ProtNLM"/>
    </source>
</evidence>
<proteinExistence type="predicted"/>
<reference evidence="1" key="1">
    <citation type="submission" date="2018-05" db="EMBL/GenBank/DDBJ databases">
        <authorList>
            <person name="Lanie J.A."/>
            <person name="Ng W.-L."/>
            <person name="Kazmierczak K.M."/>
            <person name="Andrzejewski T.M."/>
            <person name="Davidsen T.M."/>
            <person name="Wayne K.J."/>
            <person name="Tettelin H."/>
            <person name="Glass J.I."/>
            <person name="Rusch D."/>
            <person name="Podicherti R."/>
            <person name="Tsui H.-C.T."/>
            <person name="Winkler M.E."/>
        </authorList>
    </citation>
    <scope>NUCLEOTIDE SEQUENCE</scope>
</reference>
<organism evidence="1">
    <name type="scientific">marine metagenome</name>
    <dbReference type="NCBI Taxonomy" id="408172"/>
    <lineage>
        <taxon>unclassified sequences</taxon>
        <taxon>metagenomes</taxon>
        <taxon>ecological metagenomes</taxon>
    </lineage>
</organism>
<gene>
    <name evidence="1" type="ORF">METZ01_LOCUS501201</name>
</gene>